<evidence type="ECO:0000313" key="7">
    <source>
        <dbReference type="Proteomes" id="UP000520814"/>
    </source>
</evidence>
<keyword evidence="7" id="KW-1185">Reference proteome</keyword>
<comment type="caution">
    <text evidence="6">The sequence shown here is derived from an EMBL/GenBank/DDBJ whole genome shotgun (WGS) entry which is preliminary data.</text>
</comment>
<organism evidence="6 7">
    <name type="scientific">Armatimonas rosea</name>
    <dbReference type="NCBI Taxonomy" id="685828"/>
    <lineage>
        <taxon>Bacteria</taxon>
        <taxon>Bacillati</taxon>
        <taxon>Armatimonadota</taxon>
        <taxon>Armatimonadia</taxon>
        <taxon>Armatimonadales</taxon>
        <taxon>Armatimonadaceae</taxon>
        <taxon>Armatimonas</taxon>
    </lineage>
</organism>
<keyword evidence="3 4" id="KW-0732">Signal</keyword>
<dbReference type="AlphaFoldDB" id="A0A7W9SKI6"/>
<dbReference type="GO" id="GO:0030313">
    <property type="term" value="C:cell envelope"/>
    <property type="evidence" value="ECO:0007669"/>
    <property type="project" value="UniProtKB-SubCell"/>
</dbReference>
<evidence type="ECO:0000256" key="4">
    <source>
        <dbReference type="SAM" id="SignalP"/>
    </source>
</evidence>
<evidence type="ECO:0000256" key="3">
    <source>
        <dbReference type="ARBA" id="ARBA00022729"/>
    </source>
</evidence>
<dbReference type="GO" id="GO:0030246">
    <property type="term" value="F:carbohydrate binding"/>
    <property type="evidence" value="ECO:0007669"/>
    <property type="project" value="UniProtKB-ARBA"/>
</dbReference>
<dbReference type="Pfam" id="PF13407">
    <property type="entry name" value="Peripla_BP_4"/>
    <property type="match status" value="1"/>
</dbReference>
<evidence type="ECO:0000259" key="5">
    <source>
        <dbReference type="Pfam" id="PF13407"/>
    </source>
</evidence>
<dbReference type="InterPro" id="IPR025997">
    <property type="entry name" value="SBP_2_dom"/>
</dbReference>
<dbReference type="PANTHER" id="PTHR46847:SF1">
    <property type="entry name" value="D-ALLOSE-BINDING PERIPLASMIC PROTEIN-RELATED"/>
    <property type="match status" value="1"/>
</dbReference>
<dbReference type="SUPFAM" id="SSF53822">
    <property type="entry name" value="Periplasmic binding protein-like I"/>
    <property type="match status" value="1"/>
</dbReference>
<sequence>MRILTTRRSALFSLGAVALTLLVGCDQKPATTGGDTPAPAGGTAPAPAGGKLTLAVIPKGMTHVFWQSVKAGAEKAGAELGAEIKWVGAQKETDTAGQIGVVENQMTAKVDGIALAPLDKAALVPVIKKAHEAKVPLVIFDSAADVSDDQYVSFVATDNRVGGEMAAKQMGKICGGKGKVVLVPNAANSASTMDREAGFEETIKKEFPGMTVIRSNYGESDRSKSLNVSQDVLSANPDVVGIFGSCEPCAIGALKAVEAKGLKGKVKIIGFDNTTEMEKGITEGTIDSVVIQNPAKMGYESVKALIAAKKGEKVEKKIDTGVVLMTKENMDKDEMKDFRAK</sequence>
<accession>A0A7W9SKI6</accession>
<dbReference type="RefSeq" id="WP_184191790.1">
    <property type="nucleotide sequence ID" value="NZ_JACHGW010000001.1"/>
</dbReference>
<dbReference type="Gene3D" id="3.40.50.2300">
    <property type="match status" value="2"/>
</dbReference>
<dbReference type="InterPro" id="IPR028082">
    <property type="entry name" value="Peripla_BP_I"/>
</dbReference>
<protein>
    <submittedName>
        <fullName evidence="6">Ribose transport system substrate-binding protein</fullName>
    </submittedName>
</protein>
<dbReference type="EMBL" id="JACHGW010000001">
    <property type="protein sequence ID" value="MBB6048312.1"/>
    <property type="molecule type" value="Genomic_DNA"/>
</dbReference>
<name>A0A7W9SKI6_ARMRO</name>
<evidence type="ECO:0000256" key="2">
    <source>
        <dbReference type="ARBA" id="ARBA00007639"/>
    </source>
</evidence>
<dbReference type="Proteomes" id="UP000520814">
    <property type="component" value="Unassembled WGS sequence"/>
</dbReference>
<evidence type="ECO:0000256" key="1">
    <source>
        <dbReference type="ARBA" id="ARBA00004196"/>
    </source>
</evidence>
<gene>
    <name evidence="6" type="ORF">HNQ39_000074</name>
</gene>
<comment type="similarity">
    <text evidence="2">Belongs to the bacterial solute-binding protein 2 family.</text>
</comment>
<dbReference type="PANTHER" id="PTHR46847">
    <property type="entry name" value="D-ALLOSE-BINDING PERIPLASMIC PROTEIN-RELATED"/>
    <property type="match status" value="1"/>
</dbReference>
<proteinExistence type="inferred from homology"/>
<feature type="chain" id="PRO_5030703335" evidence="4">
    <location>
        <begin position="19"/>
        <end position="341"/>
    </location>
</feature>
<feature type="domain" description="Periplasmic binding protein" evidence="5">
    <location>
        <begin position="55"/>
        <end position="313"/>
    </location>
</feature>
<comment type="subcellular location">
    <subcellularLocation>
        <location evidence="1">Cell envelope</location>
    </subcellularLocation>
</comment>
<feature type="signal peptide" evidence="4">
    <location>
        <begin position="1"/>
        <end position="18"/>
    </location>
</feature>
<evidence type="ECO:0000313" key="6">
    <source>
        <dbReference type="EMBL" id="MBB6048312.1"/>
    </source>
</evidence>
<dbReference type="PROSITE" id="PS51257">
    <property type="entry name" value="PROKAR_LIPOPROTEIN"/>
    <property type="match status" value="1"/>
</dbReference>
<reference evidence="6 7" key="1">
    <citation type="submission" date="2020-08" db="EMBL/GenBank/DDBJ databases">
        <title>Genomic Encyclopedia of Type Strains, Phase IV (KMG-IV): sequencing the most valuable type-strain genomes for metagenomic binning, comparative biology and taxonomic classification.</title>
        <authorList>
            <person name="Goeker M."/>
        </authorList>
    </citation>
    <scope>NUCLEOTIDE SEQUENCE [LARGE SCALE GENOMIC DNA]</scope>
    <source>
        <strain evidence="6 7">DSM 23562</strain>
    </source>
</reference>